<accession>A0A1U7H1M5</accession>
<protein>
    <submittedName>
        <fullName evidence="1">Uncharacterized protein</fullName>
    </submittedName>
</protein>
<gene>
    <name evidence="1" type="ORF">NIES592_08330</name>
</gene>
<reference evidence="1 2" key="1">
    <citation type="submission" date="2016-11" db="EMBL/GenBank/DDBJ databases">
        <title>Draft Genome Sequences of Nine Cyanobacterial Strains from Diverse Habitats.</title>
        <authorList>
            <person name="Zhu T."/>
            <person name="Hou S."/>
            <person name="Lu X."/>
            <person name="Hess W.R."/>
        </authorList>
    </citation>
    <scope>NUCLEOTIDE SEQUENCE [LARGE SCALE GENOMIC DNA]</scope>
    <source>
        <strain evidence="1 2">NIES-592</strain>
    </source>
</reference>
<evidence type="ECO:0000313" key="1">
    <source>
        <dbReference type="EMBL" id="OKH14874.1"/>
    </source>
</evidence>
<evidence type="ECO:0000313" key="2">
    <source>
        <dbReference type="Proteomes" id="UP000186391"/>
    </source>
</evidence>
<comment type="caution">
    <text evidence="1">The sequence shown here is derived from an EMBL/GenBank/DDBJ whole genome shotgun (WGS) entry which is preliminary data.</text>
</comment>
<keyword evidence="2" id="KW-1185">Reference proteome</keyword>
<dbReference type="AlphaFoldDB" id="A0A1U7H1M5"/>
<name>A0A1U7H1M5_9CYAN</name>
<dbReference type="RefSeq" id="WP_073555470.1">
    <property type="nucleotide sequence ID" value="NZ_MRCA01000003.1"/>
</dbReference>
<dbReference type="Proteomes" id="UP000186391">
    <property type="component" value="Unassembled WGS sequence"/>
</dbReference>
<dbReference type="EMBL" id="MRCA01000003">
    <property type="protein sequence ID" value="OKH14874.1"/>
    <property type="molecule type" value="Genomic_DNA"/>
</dbReference>
<organism evidence="1 2">
    <name type="scientific">Fischerella major NIES-592</name>
    <dbReference type="NCBI Taxonomy" id="210994"/>
    <lineage>
        <taxon>Bacteria</taxon>
        <taxon>Bacillati</taxon>
        <taxon>Cyanobacteriota</taxon>
        <taxon>Cyanophyceae</taxon>
        <taxon>Nostocales</taxon>
        <taxon>Hapalosiphonaceae</taxon>
        <taxon>Fischerella</taxon>
    </lineage>
</organism>
<sequence length="104" mass="12255">MSETTVFIPDYYRVLERRSGEWFLKKAKVLVRNLPIAIDFDDFELLYGISREKVAIELFRINGGRDGYYLVNLRQKRYYYCGTEPEGVKTQLRELGIGRDDPIP</sequence>
<dbReference type="OrthoDB" id="573986at2"/>
<proteinExistence type="predicted"/>